<protein>
    <recommendedName>
        <fullName evidence="1">Helix-turn-helix domain-containing protein</fullName>
    </recommendedName>
</protein>
<organism evidence="2">
    <name type="scientific">Desulfovibrio sp. U5L</name>
    <dbReference type="NCBI Taxonomy" id="596152"/>
    <lineage>
        <taxon>Bacteria</taxon>
        <taxon>Pseudomonadati</taxon>
        <taxon>Thermodesulfobacteriota</taxon>
        <taxon>Desulfovibrionia</taxon>
        <taxon>Desulfovibrionales</taxon>
        <taxon>Desulfovibrionaceae</taxon>
        <taxon>Desulfovibrio</taxon>
    </lineage>
</organism>
<name>I2PWM9_9BACT</name>
<accession>I2PWM9</accession>
<evidence type="ECO:0000313" key="2">
    <source>
        <dbReference type="EMBL" id="EIG51935.1"/>
    </source>
</evidence>
<feature type="domain" description="Helix-turn-helix" evidence="1">
    <location>
        <begin position="12"/>
        <end position="59"/>
    </location>
</feature>
<dbReference type="HOGENOM" id="CLU_140176_9_5_7"/>
<dbReference type="OrthoDB" id="123463at2"/>
<evidence type="ECO:0000259" key="1">
    <source>
        <dbReference type="Pfam" id="PF12728"/>
    </source>
</evidence>
<dbReference type="InterPro" id="IPR041657">
    <property type="entry name" value="HTH_17"/>
</dbReference>
<dbReference type="SUPFAM" id="SSF46955">
    <property type="entry name" value="Putative DNA-binding domain"/>
    <property type="match status" value="1"/>
</dbReference>
<proteinExistence type="predicted"/>
<dbReference type="STRING" id="596152.DesU5LDRAFT_0219"/>
<dbReference type="AlphaFoldDB" id="I2PWM9"/>
<gene>
    <name evidence="2" type="ORF">DesU5LDRAFT_0219</name>
</gene>
<dbReference type="InterPro" id="IPR009061">
    <property type="entry name" value="DNA-bd_dom_put_sf"/>
</dbReference>
<sequence length="66" mass="7480">MSTQGLFGMDEKKAAVKLGVSVHTLRMWRHKSRGPVYARIGRRCVYIEKDLDAFLESCRIKPVDGA</sequence>
<reference evidence="2" key="1">
    <citation type="submission" date="2011-11" db="EMBL/GenBank/DDBJ databases">
        <title>Improved High-Quality Draft sequence of Desulfovibrio sp. U5L.</title>
        <authorList>
            <consortium name="US DOE Joint Genome Institute"/>
            <person name="Lucas S."/>
            <person name="Han J."/>
            <person name="Lapidus A."/>
            <person name="Cheng J.-F."/>
            <person name="Goodwin L."/>
            <person name="Pitluck S."/>
            <person name="Peters L."/>
            <person name="Ovchinnikova G."/>
            <person name="Held B."/>
            <person name="Detter J.C."/>
            <person name="Han C."/>
            <person name="Tapia R."/>
            <person name="Land M."/>
            <person name="Hauser L."/>
            <person name="Kyrpides N."/>
            <person name="Ivanova N."/>
            <person name="Pagani I."/>
            <person name="Gabster J."/>
            <person name="Walker C."/>
            <person name="Stolyar S."/>
            <person name="Stahl D."/>
            <person name="Arkin A."/>
            <person name="Dehal P."/>
            <person name="Hazen T."/>
            <person name="Woyke T."/>
        </authorList>
    </citation>
    <scope>NUCLEOTIDE SEQUENCE [LARGE SCALE GENOMIC DNA]</scope>
    <source>
        <strain evidence="2">U5L</strain>
    </source>
</reference>
<dbReference type="EMBL" id="JH600068">
    <property type="protein sequence ID" value="EIG51935.1"/>
    <property type="molecule type" value="Genomic_DNA"/>
</dbReference>
<dbReference type="Pfam" id="PF12728">
    <property type="entry name" value="HTH_17"/>
    <property type="match status" value="1"/>
</dbReference>